<accession>B3RLR1</accession>
<gene>
    <name evidence="2" type="ORF">TRIADDRAFT_52090</name>
</gene>
<dbReference type="InterPro" id="IPR013783">
    <property type="entry name" value="Ig-like_fold"/>
</dbReference>
<evidence type="ECO:0000313" key="2">
    <source>
        <dbReference type="EMBL" id="EDV28827.1"/>
    </source>
</evidence>
<evidence type="ECO:0000256" key="1">
    <source>
        <dbReference type="SAM" id="SignalP"/>
    </source>
</evidence>
<organism evidence="2 3">
    <name type="scientific">Trichoplax adhaerens</name>
    <name type="common">Trichoplax reptans</name>
    <dbReference type="NCBI Taxonomy" id="10228"/>
    <lineage>
        <taxon>Eukaryota</taxon>
        <taxon>Metazoa</taxon>
        <taxon>Placozoa</taxon>
        <taxon>Uniplacotomia</taxon>
        <taxon>Trichoplacea</taxon>
        <taxon>Trichoplacidae</taxon>
        <taxon>Trichoplax</taxon>
    </lineage>
</organism>
<dbReference type="KEGG" id="tad:TRIADDRAFT_52090"/>
<dbReference type="AlphaFoldDB" id="B3RLR1"/>
<dbReference type="InterPro" id="IPR036179">
    <property type="entry name" value="Ig-like_dom_sf"/>
</dbReference>
<dbReference type="SUPFAM" id="SSF48726">
    <property type="entry name" value="Immunoglobulin"/>
    <property type="match status" value="1"/>
</dbReference>
<dbReference type="Proteomes" id="UP000009022">
    <property type="component" value="Unassembled WGS sequence"/>
</dbReference>
<dbReference type="Gene3D" id="2.60.40.10">
    <property type="entry name" value="Immunoglobulins"/>
    <property type="match status" value="1"/>
</dbReference>
<dbReference type="RefSeq" id="XP_002108029.1">
    <property type="nucleotide sequence ID" value="XM_002107993.1"/>
</dbReference>
<dbReference type="EMBL" id="DS985241">
    <property type="protein sequence ID" value="EDV28827.1"/>
    <property type="molecule type" value="Genomic_DNA"/>
</dbReference>
<dbReference type="GeneID" id="6749244"/>
<keyword evidence="1" id="KW-0732">Signal</keyword>
<dbReference type="InParanoid" id="B3RLR1"/>
<feature type="chain" id="PRO_5002796733" evidence="1">
    <location>
        <begin position="23"/>
        <end position="181"/>
    </location>
</feature>
<feature type="signal peptide" evidence="1">
    <location>
        <begin position="1"/>
        <end position="22"/>
    </location>
</feature>
<keyword evidence="3" id="KW-1185">Reference proteome</keyword>
<dbReference type="CTD" id="6749244"/>
<proteinExistence type="predicted"/>
<name>B3RLR1_TRIAD</name>
<dbReference type="HOGENOM" id="CLU_1490881_0_0_1"/>
<protein>
    <submittedName>
        <fullName evidence="2">Uncharacterized protein</fullName>
    </submittedName>
</protein>
<reference evidence="2 3" key="1">
    <citation type="journal article" date="2008" name="Nature">
        <title>The Trichoplax genome and the nature of placozoans.</title>
        <authorList>
            <person name="Srivastava M."/>
            <person name="Begovic E."/>
            <person name="Chapman J."/>
            <person name="Putnam N.H."/>
            <person name="Hellsten U."/>
            <person name="Kawashima T."/>
            <person name="Kuo A."/>
            <person name="Mitros T."/>
            <person name="Salamov A."/>
            <person name="Carpenter M.L."/>
            <person name="Signorovitch A.Y."/>
            <person name="Moreno M.A."/>
            <person name="Kamm K."/>
            <person name="Grimwood J."/>
            <person name="Schmutz J."/>
            <person name="Shapiro H."/>
            <person name="Grigoriev I.V."/>
            <person name="Buss L.W."/>
            <person name="Schierwater B."/>
            <person name="Dellaporta S.L."/>
            <person name="Rokhsar D.S."/>
        </authorList>
    </citation>
    <scope>NUCLEOTIDE SEQUENCE [LARGE SCALE GENOMIC DNA]</scope>
    <source>
        <strain evidence="2 3">Grell-BS-1999</strain>
    </source>
</reference>
<sequence length="181" mass="20890">MNYYRILAGWFILFMNSSFIHTDEQISKLNSSINLLSAQAYVGADGYIRCIIKIDPEPTSNCNKKNVAKQCNICPEELCPGCRDSPDKTCWDCWFRNGEKLPMQEPNKYDYDISQNHPSGQHLSQYYEFHLIIRNVTEKDAGYYNTELKRLCEYEGSFSNHSTKLTIKGAVMTNIISIFDL</sequence>
<evidence type="ECO:0000313" key="3">
    <source>
        <dbReference type="Proteomes" id="UP000009022"/>
    </source>
</evidence>